<dbReference type="AlphaFoldDB" id="A0AAD8EG42"/>
<name>A0AAD8EG42_DIPPU</name>
<evidence type="ECO:0000313" key="2">
    <source>
        <dbReference type="Proteomes" id="UP001233999"/>
    </source>
</evidence>
<organism evidence="1 2">
    <name type="scientific">Diploptera punctata</name>
    <name type="common">Pacific beetle cockroach</name>
    <dbReference type="NCBI Taxonomy" id="6984"/>
    <lineage>
        <taxon>Eukaryota</taxon>
        <taxon>Metazoa</taxon>
        <taxon>Ecdysozoa</taxon>
        <taxon>Arthropoda</taxon>
        <taxon>Hexapoda</taxon>
        <taxon>Insecta</taxon>
        <taxon>Pterygota</taxon>
        <taxon>Neoptera</taxon>
        <taxon>Polyneoptera</taxon>
        <taxon>Dictyoptera</taxon>
        <taxon>Blattodea</taxon>
        <taxon>Blaberoidea</taxon>
        <taxon>Blaberidae</taxon>
        <taxon>Diplopterinae</taxon>
        <taxon>Diploptera</taxon>
    </lineage>
</organism>
<accession>A0AAD8EG42</accession>
<proteinExistence type="predicted"/>
<reference evidence="1" key="1">
    <citation type="journal article" date="2023" name="IScience">
        <title>Live-bearing cockroach genome reveals convergent evolutionary mechanisms linked to viviparity in insects and beyond.</title>
        <authorList>
            <person name="Fouks B."/>
            <person name="Harrison M.C."/>
            <person name="Mikhailova A.A."/>
            <person name="Marchal E."/>
            <person name="English S."/>
            <person name="Carruthers M."/>
            <person name="Jennings E.C."/>
            <person name="Chiamaka E.L."/>
            <person name="Frigard R.A."/>
            <person name="Pippel M."/>
            <person name="Attardo G.M."/>
            <person name="Benoit J.B."/>
            <person name="Bornberg-Bauer E."/>
            <person name="Tobe S.S."/>
        </authorList>
    </citation>
    <scope>NUCLEOTIDE SEQUENCE</scope>
    <source>
        <strain evidence="1">Stay&amp;Tobe</strain>
    </source>
</reference>
<dbReference type="Proteomes" id="UP001233999">
    <property type="component" value="Unassembled WGS sequence"/>
</dbReference>
<sequence length="60" mass="6813">RWRGTEGFGSPCGRERLYMGSSVTNELFPISDQVFCPSFVNLLPNSIADFFYISIFNISK</sequence>
<protein>
    <submittedName>
        <fullName evidence="1">Uncharacterized protein</fullName>
    </submittedName>
</protein>
<keyword evidence="2" id="KW-1185">Reference proteome</keyword>
<comment type="caution">
    <text evidence="1">The sequence shown here is derived from an EMBL/GenBank/DDBJ whole genome shotgun (WGS) entry which is preliminary data.</text>
</comment>
<evidence type="ECO:0000313" key="1">
    <source>
        <dbReference type="EMBL" id="KAJ9588614.1"/>
    </source>
</evidence>
<feature type="non-terminal residue" evidence="1">
    <location>
        <position position="60"/>
    </location>
</feature>
<reference evidence="1" key="2">
    <citation type="submission" date="2023-05" db="EMBL/GenBank/DDBJ databases">
        <authorList>
            <person name="Fouks B."/>
        </authorList>
    </citation>
    <scope>NUCLEOTIDE SEQUENCE</scope>
    <source>
        <strain evidence="1">Stay&amp;Tobe</strain>
        <tissue evidence="1">Testes</tissue>
    </source>
</reference>
<dbReference type="EMBL" id="JASPKZ010005434">
    <property type="protein sequence ID" value="KAJ9588614.1"/>
    <property type="molecule type" value="Genomic_DNA"/>
</dbReference>
<gene>
    <name evidence="1" type="ORF">L9F63_028083</name>
</gene>
<feature type="non-terminal residue" evidence="1">
    <location>
        <position position="1"/>
    </location>
</feature>